<keyword evidence="1" id="KW-0472">Membrane</keyword>
<reference evidence="2" key="1">
    <citation type="submission" date="2019-08" db="EMBL/GenBank/DDBJ databases">
        <title>Reference gene set and small RNA set construction with multiple tissues from Davidia involucrata Baill.</title>
        <authorList>
            <person name="Yang H."/>
            <person name="Zhou C."/>
            <person name="Li G."/>
            <person name="Wang J."/>
            <person name="Gao P."/>
            <person name="Wang M."/>
            <person name="Wang R."/>
            <person name="Zhao Y."/>
        </authorList>
    </citation>
    <scope>NUCLEOTIDE SEQUENCE</scope>
    <source>
        <tissue evidence="2">Mixed with DoveR01_LX</tissue>
    </source>
</reference>
<keyword evidence="1" id="KW-1133">Transmembrane helix</keyword>
<dbReference type="AlphaFoldDB" id="A0A5B7C983"/>
<sequence>MVVFNDLSSQYHTSTIISSSSFSIKLMRFMGTIPPARLGYHVQSKIFFISGGGLRKKIITTTTNTTTTTTFLLPCPSTLVEEIGLCYAVAFCLEFFFFFFFKKKLNLPLVVVVGRGGILFSLPYPFLSSFF</sequence>
<keyword evidence="1" id="KW-0812">Transmembrane</keyword>
<dbReference type="EMBL" id="GHES01046939">
    <property type="protein sequence ID" value="MPA77498.1"/>
    <property type="molecule type" value="Transcribed_RNA"/>
</dbReference>
<proteinExistence type="predicted"/>
<feature type="transmembrane region" description="Helical" evidence="1">
    <location>
        <begin position="107"/>
        <end position="127"/>
    </location>
</feature>
<evidence type="ECO:0000256" key="1">
    <source>
        <dbReference type="SAM" id="Phobius"/>
    </source>
</evidence>
<accession>A0A5B7C983</accession>
<gene>
    <name evidence="2" type="ORF">Din_046939</name>
</gene>
<name>A0A5B7C983_DAVIN</name>
<evidence type="ECO:0000313" key="2">
    <source>
        <dbReference type="EMBL" id="MPA77498.1"/>
    </source>
</evidence>
<protein>
    <submittedName>
        <fullName evidence="2">Putative auxin-induced protein 6B-like</fullName>
    </submittedName>
</protein>
<organism evidence="2">
    <name type="scientific">Davidia involucrata</name>
    <name type="common">Dove tree</name>
    <dbReference type="NCBI Taxonomy" id="16924"/>
    <lineage>
        <taxon>Eukaryota</taxon>
        <taxon>Viridiplantae</taxon>
        <taxon>Streptophyta</taxon>
        <taxon>Embryophyta</taxon>
        <taxon>Tracheophyta</taxon>
        <taxon>Spermatophyta</taxon>
        <taxon>Magnoliopsida</taxon>
        <taxon>eudicotyledons</taxon>
        <taxon>Gunneridae</taxon>
        <taxon>Pentapetalae</taxon>
        <taxon>asterids</taxon>
        <taxon>Cornales</taxon>
        <taxon>Nyssaceae</taxon>
        <taxon>Davidia</taxon>
    </lineage>
</organism>
<feature type="transmembrane region" description="Helical" evidence="1">
    <location>
        <begin position="82"/>
        <end position="100"/>
    </location>
</feature>